<evidence type="ECO:0008006" key="3">
    <source>
        <dbReference type="Google" id="ProtNLM"/>
    </source>
</evidence>
<organism evidence="1 2">
    <name type="scientific">Achromobacter mucicolens</name>
    <dbReference type="NCBI Taxonomy" id="1389922"/>
    <lineage>
        <taxon>Bacteria</taxon>
        <taxon>Pseudomonadati</taxon>
        <taxon>Pseudomonadota</taxon>
        <taxon>Betaproteobacteria</taxon>
        <taxon>Burkholderiales</taxon>
        <taxon>Alcaligenaceae</taxon>
        <taxon>Achromobacter</taxon>
    </lineage>
</organism>
<sequence length="65" mass="7300">MESANATVGRRAPWNKGKLTRLKPPLELREIWAIRLRLQMASNIRELAMFNVCADHSGGSEHSAI</sequence>
<protein>
    <recommendedName>
        <fullName evidence="3">Integrase</fullName>
    </recommendedName>
</protein>
<reference evidence="1 2" key="1">
    <citation type="submission" date="2020-04" db="EMBL/GenBank/DDBJ databases">
        <authorList>
            <person name="De Canck E."/>
        </authorList>
    </citation>
    <scope>NUCLEOTIDE SEQUENCE [LARGE SCALE GENOMIC DNA]</scope>
    <source>
        <strain evidence="1 2">LMG 3415</strain>
    </source>
</reference>
<name>A0ABM8LKL1_9BURK</name>
<dbReference type="Proteomes" id="UP000507140">
    <property type="component" value="Unassembled WGS sequence"/>
</dbReference>
<accession>A0ABM8LKL1</accession>
<evidence type="ECO:0000313" key="1">
    <source>
        <dbReference type="EMBL" id="CAB3916362.1"/>
    </source>
</evidence>
<keyword evidence="2" id="KW-1185">Reference proteome</keyword>
<evidence type="ECO:0000313" key="2">
    <source>
        <dbReference type="Proteomes" id="UP000507140"/>
    </source>
</evidence>
<dbReference type="EMBL" id="CADIKR010000008">
    <property type="protein sequence ID" value="CAB3916362.1"/>
    <property type="molecule type" value="Genomic_DNA"/>
</dbReference>
<proteinExistence type="predicted"/>
<comment type="caution">
    <text evidence="1">The sequence shown here is derived from an EMBL/GenBank/DDBJ whole genome shotgun (WGS) entry which is preliminary data.</text>
</comment>
<gene>
    <name evidence="1" type="ORF">LMG3415_05260</name>
</gene>